<keyword evidence="2" id="KW-1133">Transmembrane helix</keyword>
<keyword evidence="2" id="KW-0812">Transmembrane</keyword>
<dbReference type="Pfam" id="PF12229">
    <property type="entry name" value="PG_binding_4"/>
    <property type="match status" value="2"/>
</dbReference>
<evidence type="ECO:0000313" key="5">
    <source>
        <dbReference type="Proteomes" id="UP000594961"/>
    </source>
</evidence>
<evidence type="ECO:0000313" key="4">
    <source>
        <dbReference type="EMBL" id="QOR47274.1"/>
    </source>
</evidence>
<dbReference type="InterPro" id="IPR007391">
    <property type="entry name" value="Vancomycin_resist_VanW"/>
</dbReference>
<evidence type="ECO:0000256" key="1">
    <source>
        <dbReference type="SAM" id="MobiDB-lite"/>
    </source>
</evidence>
<dbReference type="Proteomes" id="UP000594961">
    <property type="component" value="Chromosome"/>
</dbReference>
<proteinExistence type="predicted"/>
<feature type="domain" description="YoaR-like putative peptidoglycan binding" evidence="3">
    <location>
        <begin position="244"/>
        <end position="316"/>
    </location>
</feature>
<dbReference type="Pfam" id="PF04294">
    <property type="entry name" value="VanW"/>
    <property type="match status" value="1"/>
</dbReference>
<feature type="compositionally biased region" description="Basic and acidic residues" evidence="1">
    <location>
        <begin position="14"/>
        <end position="30"/>
    </location>
</feature>
<organism evidence="4 5">
    <name type="scientific">Trueperella pecoris</name>
    <dbReference type="NCBI Taxonomy" id="2733571"/>
    <lineage>
        <taxon>Bacteria</taxon>
        <taxon>Bacillati</taxon>
        <taxon>Actinomycetota</taxon>
        <taxon>Actinomycetes</taxon>
        <taxon>Actinomycetales</taxon>
        <taxon>Actinomycetaceae</taxon>
        <taxon>Trueperella</taxon>
    </lineage>
</organism>
<dbReference type="PANTHER" id="PTHR35788:SF1">
    <property type="entry name" value="EXPORTED PROTEIN"/>
    <property type="match status" value="1"/>
</dbReference>
<feature type="transmembrane region" description="Helical" evidence="2">
    <location>
        <begin position="143"/>
        <end position="164"/>
    </location>
</feature>
<sequence length="690" mass="73186">MADNPNEDDNLVDAWRKRLADGDDSAHADEAQSSEEAEAASGSADNAEAGVTEAAPSDDPEPAANPEPADETAVWDEPIADQIADEPAADTAVWDEAAAPATQRLAPATQDTAPAMPPAMPPVEVPQAETDAAHDGPAKKKRAWLWGAGALVLALGYVGAAYAYQDRIPANTSISGIQVGGVDKAEACEVLAAGLHEALTTPRQVAVLGDTRQETINPGNIALEVDYDKTFGELTGFSLDPRRLWAHISGAANIDAVLKADDQALGTEVSRLAKEFKQDPADATLTITEGKSQVQPAREGRAVDEGGARSTILDKWLAGDAPIQLPADSVEPSVSTDEMNTFASSQVEPLLSGPISITIKDALVELAPAQTGDILSVKAHAGKPVIVVDEAKLEQAVSEKAGEVLSVAKDATIAIVDGAPKITPSTSGEVIDVVKMSQALMDLSKGSDRTIVADVTAKEPEFTTEKAEALGIKEVVSEITTPLTNDPVRTTNLVVGTRNVNNTLVKPGERFNLEEALGPIDEQHGFVSSGVVSNGFNSTALGGGLSQLSTNTFNVGYRAGMVDVAHQPHSKYFSRYPMGLESTLWSGQISMIWENNTPYGALVEAWVADGQVHTRLWSTHYWDVEVWQGKPFNYVQPETKTNKAHDCEPSPAGGPGFSVRVGRVVKLNGEVKEDSQYTWTYQPVHAVRCE</sequence>
<dbReference type="InterPro" id="IPR052913">
    <property type="entry name" value="Glycopeptide_resist_protein"/>
</dbReference>
<feature type="compositionally biased region" description="Acidic residues" evidence="1">
    <location>
        <begin position="1"/>
        <end position="11"/>
    </location>
</feature>
<dbReference type="InterPro" id="IPR022029">
    <property type="entry name" value="YoaR-like_PG-bd"/>
</dbReference>
<feature type="region of interest" description="Disordered" evidence="1">
    <location>
        <begin position="1"/>
        <end position="74"/>
    </location>
</feature>
<feature type="domain" description="YoaR-like putative peptidoglycan binding" evidence="3">
    <location>
        <begin position="379"/>
        <end position="450"/>
    </location>
</feature>
<feature type="compositionally biased region" description="Low complexity" evidence="1">
    <location>
        <begin position="39"/>
        <end position="55"/>
    </location>
</feature>
<dbReference type="RefSeq" id="WP_197552325.1">
    <property type="nucleotide sequence ID" value="NZ_CP063212.1"/>
</dbReference>
<reference evidence="4 5" key="1">
    <citation type="submission" date="2020-10" db="EMBL/GenBank/DDBJ databases">
        <title>Trueperella pecoris sp. nov. isolated from bovine and porcine specimens.</title>
        <authorList>
            <person name="Schoenecker L."/>
            <person name="Schnydrig P."/>
            <person name="Brodard I."/>
            <person name="Thomann A."/>
            <person name="Hemphill A."/>
            <person name="Rodriguez-Campos S."/>
            <person name="Perreten V."/>
            <person name="Jores J."/>
            <person name="Kittl S."/>
        </authorList>
    </citation>
    <scope>NUCLEOTIDE SEQUENCE [LARGE SCALE GENOMIC DNA]</scope>
    <source>
        <strain evidence="4 5">19OD0592</strain>
    </source>
</reference>
<keyword evidence="2" id="KW-0472">Membrane</keyword>
<dbReference type="PANTHER" id="PTHR35788">
    <property type="entry name" value="EXPORTED PROTEIN-RELATED"/>
    <property type="match status" value="1"/>
</dbReference>
<dbReference type="AlphaFoldDB" id="A0A7M1R0M9"/>
<accession>A0A7M1R0M9</accession>
<dbReference type="EMBL" id="CP063212">
    <property type="protein sequence ID" value="QOR47274.1"/>
    <property type="molecule type" value="Genomic_DNA"/>
</dbReference>
<evidence type="ECO:0000259" key="3">
    <source>
        <dbReference type="Pfam" id="PF12229"/>
    </source>
</evidence>
<gene>
    <name evidence="4" type="ORF">INS90_08400</name>
</gene>
<name>A0A7M1R0M9_9ACTO</name>
<evidence type="ECO:0000256" key="2">
    <source>
        <dbReference type="SAM" id="Phobius"/>
    </source>
</evidence>
<protein>
    <submittedName>
        <fullName evidence="4">VanW family protein</fullName>
    </submittedName>
</protein>